<keyword evidence="4" id="KW-1185">Reference proteome</keyword>
<dbReference type="Gene3D" id="2.60.40.3140">
    <property type="match status" value="1"/>
</dbReference>
<keyword evidence="1" id="KW-0732">Signal</keyword>
<evidence type="ECO:0000313" key="4">
    <source>
        <dbReference type="Proteomes" id="UP000476411"/>
    </source>
</evidence>
<feature type="domain" description="DUF3857" evidence="2">
    <location>
        <begin position="85"/>
        <end position="242"/>
    </location>
</feature>
<evidence type="ECO:0000259" key="2">
    <source>
        <dbReference type="Pfam" id="PF12969"/>
    </source>
</evidence>
<dbReference type="Gene3D" id="2.60.120.1130">
    <property type="match status" value="1"/>
</dbReference>
<evidence type="ECO:0000256" key="1">
    <source>
        <dbReference type="SAM" id="SignalP"/>
    </source>
</evidence>
<feature type="chain" id="PRO_5025475551" evidence="1">
    <location>
        <begin position="23"/>
        <end position="728"/>
    </location>
</feature>
<dbReference type="Pfam" id="PF12969">
    <property type="entry name" value="DUF3857"/>
    <property type="match status" value="1"/>
</dbReference>
<protein>
    <submittedName>
        <fullName evidence="3">DUF3857 domain-containing protein</fullName>
    </submittedName>
</protein>
<accession>A0A6B9ZFF8</accession>
<name>A0A6B9ZFF8_9BACT</name>
<feature type="signal peptide" evidence="1">
    <location>
        <begin position="1"/>
        <end position="22"/>
    </location>
</feature>
<dbReference type="InterPro" id="IPR024618">
    <property type="entry name" value="DUF3857"/>
</dbReference>
<dbReference type="EMBL" id="CP048113">
    <property type="protein sequence ID" value="QHS61110.1"/>
    <property type="molecule type" value="Genomic_DNA"/>
</dbReference>
<evidence type="ECO:0000313" key="3">
    <source>
        <dbReference type="EMBL" id="QHS61110.1"/>
    </source>
</evidence>
<sequence length="728" mass="83159">MYSYKIVLLSTLLLSTAYQAGAQSKQEKKYQEDATLVKQEIWDAKDPAFARTDIPEKYSNESAVIIAMNFTLGADHSRRQDNIAVTMHERIKIQDKAALEDYSEFSLQKLKSGGWANGVRLTSFMGIRVIKPNGQQRDIDMNDAVNVKDEQNDKKQKIAISDLQVGDIIDFYVKMNKEASSFYASPDPLDYSIGEKYPMLDFSLNVRVDKRMGVSWRYLNDEQSALKRSQDGDEYTFSIHKTDVPKVTDERWLYEQRSLPTLRLAYNGLKSREFTNGMDEERIRRFLTYEIISVGASYPTLGSIIKGFPDVLDYFATKAGVKQRDMDKRTIAELAYYYIRYASLYKETSISPSIEVGQARKTYSPREHYTANVFRQLLNRYDIPTELAATVPRSVGTLQDVVSLDDLSYFIIAYPGDKPMYCSMGSMLSYPDELSPQVEGQQAYTVSVTGSSKQKDASFKKIALPVSSAEQNADKEKINVTFAADNLQQLNIDRVIRVTGHYRYSYMDMLLYEDMLHEERKNLHVSSSMDDDLLAYGPYKKRSYEYDVAFKKARKDMDETVQDNISSEYGTKPTAVTHFETPELGLEKQNKPLTIQESFTMDGFVKKAGNNYMLDIGRLLTEQIALSPEERKRTYDINMSFARTVSYDILVNIPQGYQVEGAENLNKSVNNDAGSFETSAKTEDGKLILTVKKVYKHAYEPSANWEQMMSFMDAASDFNKQKVLLKKM</sequence>
<gene>
    <name evidence="3" type="ORF">GWR21_16330</name>
</gene>
<proteinExistence type="predicted"/>
<organism evidence="3 4">
    <name type="scientific">Chitinophaga agri</name>
    <dbReference type="NCBI Taxonomy" id="2703787"/>
    <lineage>
        <taxon>Bacteria</taxon>
        <taxon>Pseudomonadati</taxon>
        <taxon>Bacteroidota</taxon>
        <taxon>Chitinophagia</taxon>
        <taxon>Chitinophagales</taxon>
        <taxon>Chitinophagaceae</taxon>
        <taxon>Chitinophaga</taxon>
    </lineage>
</organism>
<dbReference type="AlphaFoldDB" id="A0A6B9ZFF8"/>
<reference evidence="3 4" key="1">
    <citation type="submission" date="2020-01" db="EMBL/GenBank/DDBJ databases">
        <title>Complete genome sequence of Chitinophaga sp. H33E-04 isolated from quinoa roots.</title>
        <authorList>
            <person name="Weon H.-Y."/>
            <person name="Lee S.A."/>
        </authorList>
    </citation>
    <scope>NUCLEOTIDE SEQUENCE [LARGE SCALE GENOMIC DNA]</scope>
    <source>
        <strain evidence="3 4">H33E-04</strain>
    </source>
</reference>
<dbReference type="RefSeq" id="WP_162332788.1">
    <property type="nucleotide sequence ID" value="NZ_CP048113.1"/>
</dbReference>
<dbReference type="Proteomes" id="UP000476411">
    <property type="component" value="Chromosome"/>
</dbReference>
<dbReference type="KEGG" id="chih:GWR21_16330"/>